<dbReference type="EMBL" id="BMKK01000012">
    <property type="protein sequence ID" value="GGD76040.1"/>
    <property type="molecule type" value="Genomic_DNA"/>
</dbReference>
<sequence length="350" mass="39575">MKKLHLALLLIISTLSVKANFKSDTTIVEFTDKGVKKRVTVYTSSKRDFDLPKTLDLENVLKSVGVDSLERKKAIILAGTDGSKQDTILVVARDGRDIKIVLRAPKEMIARDTLRNDREDHWSRENRVYKEEDQDDDSDDDDREAKKKKSGSGRFFSRSDMGLYVGLNNWTKSSTTGSELDTWGSRYVALSLQRNITLINGKQVDLALTYGPEVAWNNFMFQENNVVEMSGKQVVFKDFGQKLSKSKLVVPMLNLPMMLNFGFEEAKFRIGLGGYIGYRIGGYSKLKYEGGKKEKIKGSYGLEDFRYGLTAELGKRKGATLFVRYDLNPIFKAEQTNAKGLQAWSIGLRL</sequence>
<dbReference type="AlphaFoldDB" id="A0A916Z486"/>
<reference evidence="3" key="1">
    <citation type="journal article" date="2014" name="Int. J. Syst. Evol. Microbiol.">
        <title>Complete genome sequence of Corynebacterium casei LMG S-19264T (=DSM 44701T), isolated from a smear-ripened cheese.</title>
        <authorList>
            <consortium name="US DOE Joint Genome Institute (JGI-PGF)"/>
            <person name="Walter F."/>
            <person name="Albersmeier A."/>
            <person name="Kalinowski J."/>
            <person name="Ruckert C."/>
        </authorList>
    </citation>
    <scope>NUCLEOTIDE SEQUENCE</scope>
    <source>
        <strain evidence="3">CGMCC 1.15958</strain>
    </source>
</reference>
<keyword evidence="4" id="KW-1185">Reference proteome</keyword>
<evidence type="ECO:0008006" key="5">
    <source>
        <dbReference type="Google" id="ProtNLM"/>
    </source>
</evidence>
<name>A0A916Z486_9BACT</name>
<keyword evidence="2" id="KW-0732">Signal</keyword>
<reference evidence="3" key="2">
    <citation type="submission" date="2020-09" db="EMBL/GenBank/DDBJ databases">
        <authorList>
            <person name="Sun Q."/>
            <person name="Zhou Y."/>
        </authorList>
    </citation>
    <scope>NUCLEOTIDE SEQUENCE</scope>
    <source>
        <strain evidence="3">CGMCC 1.15958</strain>
    </source>
</reference>
<dbReference type="RefSeq" id="WP_188769683.1">
    <property type="nucleotide sequence ID" value="NZ_BMKK01000012.1"/>
</dbReference>
<protein>
    <recommendedName>
        <fullName evidence="5">PorT family protein</fullName>
    </recommendedName>
</protein>
<feature type="signal peptide" evidence="2">
    <location>
        <begin position="1"/>
        <end position="19"/>
    </location>
</feature>
<evidence type="ECO:0000256" key="2">
    <source>
        <dbReference type="SAM" id="SignalP"/>
    </source>
</evidence>
<feature type="chain" id="PRO_5036788934" description="PorT family protein" evidence="2">
    <location>
        <begin position="20"/>
        <end position="350"/>
    </location>
</feature>
<proteinExistence type="predicted"/>
<feature type="region of interest" description="Disordered" evidence="1">
    <location>
        <begin position="125"/>
        <end position="153"/>
    </location>
</feature>
<dbReference type="Proteomes" id="UP000609064">
    <property type="component" value="Unassembled WGS sequence"/>
</dbReference>
<accession>A0A916Z486</accession>
<gene>
    <name evidence="3" type="ORF">GCM10011514_44980</name>
</gene>
<comment type="caution">
    <text evidence="3">The sequence shown here is derived from an EMBL/GenBank/DDBJ whole genome shotgun (WGS) entry which is preliminary data.</text>
</comment>
<feature type="compositionally biased region" description="Acidic residues" evidence="1">
    <location>
        <begin position="132"/>
        <end position="142"/>
    </location>
</feature>
<evidence type="ECO:0000313" key="3">
    <source>
        <dbReference type="EMBL" id="GGD76040.1"/>
    </source>
</evidence>
<evidence type="ECO:0000256" key="1">
    <source>
        <dbReference type="SAM" id="MobiDB-lite"/>
    </source>
</evidence>
<organism evidence="3 4">
    <name type="scientific">Emticicia aquatilis</name>
    <dbReference type="NCBI Taxonomy" id="1537369"/>
    <lineage>
        <taxon>Bacteria</taxon>
        <taxon>Pseudomonadati</taxon>
        <taxon>Bacteroidota</taxon>
        <taxon>Cytophagia</taxon>
        <taxon>Cytophagales</taxon>
        <taxon>Leadbetterellaceae</taxon>
        <taxon>Emticicia</taxon>
    </lineage>
</organism>
<evidence type="ECO:0000313" key="4">
    <source>
        <dbReference type="Proteomes" id="UP000609064"/>
    </source>
</evidence>